<sequence length="71" mass="8713">MRIQKLKLKDNQDLPLFLNYITHNKFKKIDHNNEGKKFYTKNEKLNFNNYYYATEYPISTIIDFSFIKNDE</sequence>
<proteinExistence type="predicted"/>
<evidence type="ECO:0000313" key="2">
    <source>
        <dbReference type="Proteomes" id="UP000036261"/>
    </source>
</evidence>
<keyword evidence="2" id="KW-1185">Reference proteome</keyword>
<dbReference type="AlphaFoldDB" id="A0A0J7KPT2"/>
<accession>A0A0J7KPT2</accession>
<organism evidence="1 2">
    <name type="scientific">Chryseobacterium angstadtii</name>
    <dbReference type="NCBI Taxonomy" id="558151"/>
    <lineage>
        <taxon>Bacteria</taxon>
        <taxon>Pseudomonadati</taxon>
        <taxon>Bacteroidota</taxon>
        <taxon>Flavobacteriia</taxon>
        <taxon>Flavobacteriales</taxon>
        <taxon>Weeksellaceae</taxon>
        <taxon>Chryseobacterium group</taxon>
        <taxon>Chryseobacterium</taxon>
    </lineage>
</organism>
<comment type="caution">
    <text evidence="1">The sequence shown here is derived from an EMBL/GenBank/DDBJ whole genome shotgun (WGS) entry which is preliminary data.</text>
</comment>
<reference evidence="1 2" key="1">
    <citation type="journal article" date="2013" name="Int. J. Syst. Evol. Microbiol.">
        <title>Chryseobacterium angstadtii sp. nov., isolated from a newt tank.</title>
        <authorList>
            <person name="Kirk K.E."/>
            <person name="Hoffman J.A."/>
            <person name="Smith K.A."/>
            <person name="Strahan B.L."/>
            <person name="Failor K.C."/>
            <person name="Krebs J.E."/>
            <person name="Gale A.N."/>
            <person name="Do T.D."/>
            <person name="Sontag T.C."/>
            <person name="Batties A.M."/>
            <person name="Mistiszyn K."/>
            <person name="Newman J.D."/>
        </authorList>
    </citation>
    <scope>NUCLEOTIDE SEQUENCE [LARGE SCALE GENOMIC DNA]</scope>
    <source>
        <strain evidence="1 2">KM</strain>
    </source>
</reference>
<dbReference type="EMBL" id="LFND01000007">
    <property type="protein sequence ID" value="KMQ59270.1"/>
    <property type="molecule type" value="Genomic_DNA"/>
</dbReference>
<gene>
    <name evidence="1" type="ORF">ACM46_19240</name>
</gene>
<dbReference type="Proteomes" id="UP000036261">
    <property type="component" value="Unassembled WGS sequence"/>
</dbReference>
<name>A0A0J7KPT2_9FLAO</name>
<protein>
    <submittedName>
        <fullName evidence="1">Uncharacterized protein</fullName>
    </submittedName>
</protein>
<evidence type="ECO:0000313" key="1">
    <source>
        <dbReference type="EMBL" id="KMQ59270.1"/>
    </source>
</evidence>